<gene>
    <name evidence="1" type="ORF">OIK42_14870</name>
</gene>
<dbReference type="Proteomes" id="UP001218788">
    <property type="component" value="Unassembled WGS sequence"/>
</dbReference>
<proteinExistence type="predicted"/>
<evidence type="ECO:0000313" key="2">
    <source>
        <dbReference type="Proteomes" id="UP001218788"/>
    </source>
</evidence>
<comment type="caution">
    <text evidence="1">The sequence shown here is derived from an EMBL/GenBank/DDBJ whole genome shotgun (WGS) entry which is preliminary data.</text>
</comment>
<evidence type="ECO:0000313" key="1">
    <source>
        <dbReference type="EMBL" id="MDC8832039.1"/>
    </source>
</evidence>
<sequence length="63" mass="6758">MNIVHFLTKNEISAQDCLLVQGGRNVPPSEIPQQLVSTQLVADISSAFSDKIEKPKTGSSSSD</sequence>
<organism evidence="1 2">
    <name type="scientific">Alteromonas gilva</name>
    <dbReference type="NCBI Taxonomy" id="2987522"/>
    <lineage>
        <taxon>Bacteria</taxon>
        <taxon>Pseudomonadati</taxon>
        <taxon>Pseudomonadota</taxon>
        <taxon>Gammaproteobacteria</taxon>
        <taxon>Alteromonadales</taxon>
        <taxon>Alteromonadaceae</taxon>
        <taxon>Alteromonas/Salinimonas group</taxon>
        <taxon>Alteromonas</taxon>
    </lineage>
</organism>
<reference evidence="1 2" key="1">
    <citation type="submission" date="2022-10" db="EMBL/GenBank/DDBJ databases">
        <title>Alteromonas sp. chi3 Genome sequencing.</title>
        <authorList>
            <person name="Park S."/>
        </authorList>
    </citation>
    <scope>NUCLEOTIDE SEQUENCE [LARGE SCALE GENOMIC DNA]</scope>
    <source>
        <strain evidence="2">chi3</strain>
    </source>
</reference>
<protein>
    <submittedName>
        <fullName evidence="1">Uncharacterized protein</fullName>
    </submittedName>
</protein>
<dbReference type="EMBL" id="JAQQXP010000002">
    <property type="protein sequence ID" value="MDC8832039.1"/>
    <property type="molecule type" value="Genomic_DNA"/>
</dbReference>
<keyword evidence="2" id="KW-1185">Reference proteome</keyword>
<dbReference type="RefSeq" id="WP_273641824.1">
    <property type="nucleotide sequence ID" value="NZ_JAQQXP010000002.1"/>
</dbReference>
<name>A0ABT5L4R1_9ALTE</name>
<accession>A0ABT5L4R1</accession>